<keyword evidence="3" id="KW-0732">Signal</keyword>
<dbReference type="PANTHER" id="PTHR43649:SF34">
    <property type="entry name" value="ABC TRANSPORTER PERIPLASMIC-BINDING PROTEIN YCJN-RELATED"/>
    <property type="match status" value="1"/>
</dbReference>
<evidence type="ECO:0000256" key="2">
    <source>
        <dbReference type="ARBA" id="ARBA00022448"/>
    </source>
</evidence>
<comment type="caution">
    <text evidence="4">The sequence shown here is derived from an EMBL/GenBank/DDBJ whole genome shotgun (WGS) entry which is preliminary data.</text>
</comment>
<protein>
    <submittedName>
        <fullName evidence="4">Sugar ABC transporter substrate-binding protein</fullName>
    </submittedName>
</protein>
<dbReference type="Proteomes" id="UP000246018">
    <property type="component" value="Unassembled WGS sequence"/>
</dbReference>
<name>A0A2T8FEJ4_9ACTN</name>
<evidence type="ECO:0000313" key="4">
    <source>
        <dbReference type="EMBL" id="PVG84109.1"/>
    </source>
</evidence>
<evidence type="ECO:0000256" key="3">
    <source>
        <dbReference type="ARBA" id="ARBA00022729"/>
    </source>
</evidence>
<accession>A0A2T8FEJ4</accession>
<reference evidence="4 5" key="1">
    <citation type="submission" date="2018-04" db="EMBL/GenBank/DDBJ databases">
        <title>Genome of Nocardioides gansuensis WSJ-1.</title>
        <authorList>
            <person name="Wu S."/>
            <person name="Wang G."/>
        </authorList>
    </citation>
    <scope>NUCLEOTIDE SEQUENCE [LARGE SCALE GENOMIC DNA]</scope>
    <source>
        <strain evidence="4 5">WSJ-1</strain>
    </source>
</reference>
<dbReference type="PANTHER" id="PTHR43649">
    <property type="entry name" value="ARABINOSE-BINDING PROTEIN-RELATED"/>
    <property type="match status" value="1"/>
</dbReference>
<dbReference type="InterPro" id="IPR006059">
    <property type="entry name" value="SBP"/>
</dbReference>
<dbReference type="InterPro" id="IPR050490">
    <property type="entry name" value="Bact_solute-bd_prot1"/>
</dbReference>
<dbReference type="Gene3D" id="3.40.190.10">
    <property type="entry name" value="Periplasmic binding protein-like II"/>
    <property type="match status" value="2"/>
</dbReference>
<gene>
    <name evidence="4" type="ORF">DDE18_00205</name>
</gene>
<dbReference type="SUPFAM" id="SSF53850">
    <property type="entry name" value="Periplasmic binding protein-like II"/>
    <property type="match status" value="1"/>
</dbReference>
<comment type="similarity">
    <text evidence="1">Belongs to the bacterial solute-binding protein 1 family.</text>
</comment>
<organism evidence="4 5">
    <name type="scientific">Nocardioides gansuensis</name>
    <dbReference type="NCBI Taxonomy" id="2138300"/>
    <lineage>
        <taxon>Bacteria</taxon>
        <taxon>Bacillati</taxon>
        <taxon>Actinomycetota</taxon>
        <taxon>Actinomycetes</taxon>
        <taxon>Propionibacteriales</taxon>
        <taxon>Nocardioidaceae</taxon>
        <taxon>Nocardioides</taxon>
    </lineage>
</organism>
<dbReference type="Pfam" id="PF01547">
    <property type="entry name" value="SBP_bac_1"/>
    <property type="match status" value="1"/>
</dbReference>
<keyword evidence="2" id="KW-0813">Transport</keyword>
<sequence length="441" mass="46893">MGHGLPEVALRPRFGRTMGAAATALVMAAGMAACGAGGNASSSDGAETVTVLVEGGGKAELEPVAEAFTEETGTKVSLVELPYDGLYDRLSSEFSSGSVSFDVAALDAIWLTGFADGVEPLDDMFTDEVQADLFPALVEEAQVDGTFVGMPVWTNAEILFYRTDLFEDPKQQAAFEKEYGYPLAPPTDWQQFQDMAAFFTQDTDGDGTTDLYGTDVKGAVETEWLAHVAQAGSPGMVLDADGNVIIDNAEHLAALDFYTEAVADAPEGASQVDWAAAQNLFNQGQVAMTKFWAHAYPQIPEDSKVKGKVGAAPMIAGDAGIGAVPGNWYLSIPKAGDNKELAQEFIQFAYDHNDLSIDSALGLAARKSAFEKYADQPGYEHFEALIATLEGPATMPRPANAKWQQIVDTALIPMLQKAVEPGADNQALLDEAKAQIEEILG</sequence>
<dbReference type="AlphaFoldDB" id="A0A2T8FEJ4"/>
<proteinExistence type="inferred from homology"/>
<dbReference type="EMBL" id="QDGZ01000001">
    <property type="protein sequence ID" value="PVG84109.1"/>
    <property type="molecule type" value="Genomic_DNA"/>
</dbReference>
<dbReference type="OrthoDB" id="9770625at2"/>
<evidence type="ECO:0000256" key="1">
    <source>
        <dbReference type="ARBA" id="ARBA00008520"/>
    </source>
</evidence>
<keyword evidence="5" id="KW-1185">Reference proteome</keyword>
<evidence type="ECO:0000313" key="5">
    <source>
        <dbReference type="Proteomes" id="UP000246018"/>
    </source>
</evidence>